<dbReference type="Proteomes" id="UP000320585">
    <property type="component" value="Chromosome"/>
</dbReference>
<dbReference type="OrthoDB" id="9802447at2"/>
<keyword evidence="4 6" id="KW-0274">FAD</keyword>
<dbReference type="SUPFAM" id="SSF56645">
    <property type="entry name" value="Acyl-CoA dehydrogenase NM domain-like"/>
    <property type="match status" value="1"/>
</dbReference>
<dbReference type="Pfam" id="PF02771">
    <property type="entry name" value="Acyl-CoA_dh_N"/>
    <property type="match status" value="1"/>
</dbReference>
<dbReference type="InterPro" id="IPR036250">
    <property type="entry name" value="AcylCo_DH-like_C"/>
</dbReference>
<comment type="similarity">
    <text evidence="2 6">Belongs to the acyl-CoA dehydrogenase family.</text>
</comment>
<evidence type="ECO:0000259" key="7">
    <source>
        <dbReference type="Pfam" id="PF00441"/>
    </source>
</evidence>
<evidence type="ECO:0000256" key="3">
    <source>
        <dbReference type="ARBA" id="ARBA00022630"/>
    </source>
</evidence>
<evidence type="ECO:0000256" key="4">
    <source>
        <dbReference type="ARBA" id="ARBA00022827"/>
    </source>
</evidence>
<protein>
    <submittedName>
        <fullName evidence="10">Acyl-CoA dehydrogenase</fullName>
    </submittedName>
</protein>
<dbReference type="GO" id="GO:0003995">
    <property type="term" value="F:acyl-CoA dehydrogenase activity"/>
    <property type="evidence" value="ECO:0007669"/>
    <property type="project" value="InterPro"/>
</dbReference>
<dbReference type="InterPro" id="IPR006089">
    <property type="entry name" value="Acyl-CoA_DH_CS"/>
</dbReference>
<dbReference type="PROSITE" id="PS00072">
    <property type="entry name" value="ACYL_COA_DH_1"/>
    <property type="match status" value="1"/>
</dbReference>
<evidence type="ECO:0000256" key="5">
    <source>
        <dbReference type="ARBA" id="ARBA00023002"/>
    </source>
</evidence>
<name>A0A8D4UU27_9FIRM</name>
<keyword evidence="5 6" id="KW-0560">Oxidoreductase</keyword>
<evidence type="ECO:0000256" key="2">
    <source>
        <dbReference type="ARBA" id="ARBA00009347"/>
    </source>
</evidence>
<dbReference type="AlphaFoldDB" id="A0A8D4UU27"/>
<dbReference type="FunFam" id="2.40.110.10:FF:000001">
    <property type="entry name" value="Acyl-CoA dehydrogenase, mitochondrial"/>
    <property type="match status" value="1"/>
</dbReference>
<evidence type="ECO:0000313" key="10">
    <source>
        <dbReference type="EMBL" id="BBK24858.1"/>
    </source>
</evidence>
<dbReference type="KEGG" id="dho:Dia5BBH33_07930"/>
<dbReference type="Gene3D" id="1.20.140.10">
    <property type="entry name" value="Butyryl-CoA Dehydrogenase, subunit A, domain 3"/>
    <property type="match status" value="1"/>
</dbReference>
<dbReference type="GeneID" id="92716012"/>
<dbReference type="RefSeq" id="WP_143332420.1">
    <property type="nucleotide sequence ID" value="NZ_AP019697.1"/>
</dbReference>
<keyword evidence="11" id="KW-1185">Reference proteome</keyword>
<dbReference type="Pfam" id="PF02770">
    <property type="entry name" value="Acyl-CoA_dh_M"/>
    <property type="match status" value="1"/>
</dbReference>
<dbReference type="SUPFAM" id="SSF47203">
    <property type="entry name" value="Acyl-CoA dehydrogenase C-terminal domain-like"/>
    <property type="match status" value="1"/>
</dbReference>
<dbReference type="PANTHER" id="PTHR43884:SF12">
    <property type="entry name" value="ISOVALERYL-COA DEHYDROGENASE, MITOCHONDRIAL-RELATED"/>
    <property type="match status" value="1"/>
</dbReference>
<feature type="domain" description="Acyl-CoA dehydrogenase/oxidase N-terminal" evidence="9">
    <location>
        <begin position="6"/>
        <end position="112"/>
    </location>
</feature>
<dbReference type="EMBL" id="AP019697">
    <property type="protein sequence ID" value="BBK24858.1"/>
    <property type="molecule type" value="Genomic_DNA"/>
</dbReference>
<gene>
    <name evidence="10" type="ORF">Dia5BBH33_07930</name>
</gene>
<sequence>MDFSLTAKQQELIGLAKEISEKEIAPRALDIDKSGVMDEDLLNILKQSGMTTLAVPAEYGGPGLDLLTVALVTEEIAKGCAGVATVCAANSLASFPVVVAGSEEQKKEYFDCLNKGGMACFALTEPGAGSDAGAVACKAKKVEGGYLLNGTKCFITNAPIADKITLFANTREFGGIRGLTVFMVDRNTPGVTIGKEEDKMGIRASATSEIILDDCFVPATALVGRNGMGFRIAMETLEKARPIVGAISVGIAQAALEHAIHYAHQRKQFGQKIASFEMVQEMIADMVMKTEAARALVYKACWLEMNNDKQASLYSSMSKCYASDVAMEVTTTAVQVMGGNGYSRENPNEKYMRDAKIMQIYEGTNQVQRLVIANAALY</sequence>
<proteinExistence type="inferred from homology"/>
<keyword evidence="3 6" id="KW-0285">Flavoprotein</keyword>
<dbReference type="Gene3D" id="2.40.110.10">
    <property type="entry name" value="Butyryl-CoA Dehydrogenase, subunit A, domain 2"/>
    <property type="match status" value="1"/>
</dbReference>
<dbReference type="InterPro" id="IPR037069">
    <property type="entry name" value="AcylCoA_DH/ox_N_sf"/>
</dbReference>
<evidence type="ECO:0000259" key="8">
    <source>
        <dbReference type="Pfam" id="PF02770"/>
    </source>
</evidence>
<dbReference type="Pfam" id="PF00441">
    <property type="entry name" value="Acyl-CoA_dh_1"/>
    <property type="match status" value="1"/>
</dbReference>
<dbReference type="GO" id="GO:0050660">
    <property type="term" value="F:flavin adenine dinucleotide binding"/>
    <property type="evidence" value="ECO:0007669"/>
    <property type="project" value="InterPro"/>
</dbReference>
<evidence type="ECO:0000313" key="11">
    <source>
        <dbReference type="Proteomes" id="UP000320585"/>
    </source>
</evidence>
<dbReference type="InterPro" id="IPR009100">
    <property type="entry name" value="AcylCoA_DH/oxidase_NM_dom_sf"/>
</dbReference>
<dbReference type="InterPro" id="IPR006091">
    <property type="entry name" value="Acyl-CoA_Oxase/DH_mid-dom"/>
</dbReference>
<evidence type="ECO:0000256" key="1">
    <source>
        <dbReference type="ARBA" id="ARBA00001974"/>
    </source>
</evidence>
<dbReference type="InterPro" id="IPR013786">
    <property type="entry name" value="AcylCoA_DH/ox_N"/>
</dbReference>
<feature type="domain" description="Acyl-CoA oxidase/dehydrogenase middle" evidence="8">
    <location>
        <begin position="120"/>
        <end position="215"/>
    </location>
</feature>
<feature type="domain" description="Acyl-CoA dehydrogenase/oxidase C-terminal" evidence="7">
    <location>
        <begin position="227"/>
        <end position="376"/>
    </location>
</feature>
<evidence type="ECO:0000259" key="9">
    <source>
        <dbReference type="Pfam" id="PF02771"/>
    </source>
</evidence>
<dbReference type="InterPro" id="IPR046373">
    <property type="entry name" value="Acyl-CoA_Oxase/DH_mid-dom_sf"/>
</dbReference>
<organism evidence="10 11">
    <name type="scientific">Dialister hominis</name>
    <dbReference type="NCBI Taxonomy" id="2582419"/>
    <lineage>
        <taxon>Bacteria</taxon>
        <taxon>Bacillati</taxon>
        <taxon>Bacillota</taxon>
        <taxon>Negativicutes</taxon>
        <taxon>Veillonellales</taxon>
        <taxon>Veillonellaceae</taxon>
        <taxon>Dialister</taxon>
    </lineage>
</organism>
<dbReference type="PIRSF" id="PIRSF016578">
    <property type="entry name" value="HsaA"/>
    <property type="match status" value="1"/>
</dbReference>
<comment type="cofactor">
    <cofactor evidence="1 6">
        <name>FAD</name>
        <dbReference type="ChEBI" id="CHEBI:57692"/>
    </cofactor>
</comment>
<evidence type="ECO:0000256" key="6">
    <source>
        <dbReference type="RuleBase" id="RU362125"/>
    </source>
</evidence>
<dbReference type="PROSITE" id="PS00073">
    <property type="entry name" value="ACYL_COA_DH_2"/>
    <property type="match status" value="1"/>
</dbReference>
<reference evidence="11" key="1">
    <citation type="submission" date="2019-05" db="EMBL/GenBank/DDBJ databases">
        <title>Complete genome sequencing of Dialister sp. strain 5BBH33.</title>
        <authorList>
            <person name="Sakamoto M."/>
            <person name="Murakami T."/>
            <person name="Mori H."/>
        </authorList>
    </citation>
    <scope>NUCLEOTIDE SEQUENCE [LARGE SCALE GENOMIC DNA]</scope>
    <source>
        <strain evidence="11">5BBH33</strain>
    </source>
</reference>
<dbReference type="PANTHER" id="PTHR43884">
    <property type="entry name" value="ACYL-COA DEHYDROGENASE"/>
    <property type="match status" value="1"/>
</dbReference>
<accession>A0A8D4UU27</accession>
<dbReference type="Gene3D" id="1.10.540.10">
    <property type="entry name" value="Acyl-CoA dehydrogenase/oxidase, N-terminal domain"/>
    <property type="match status" value="1"/>
</dbReference>
<dbReference type="FunFam" id="1.20.140.10:FF:000004">
    <property type="entry name" value="Acyl-CoA dehydrogenase FadE25"/>
    <property type="match status" value="1"/>
</dbReference>
<dbReference type="InterPro" id="IPR009075">
    <property type="entry name" value="AcylCo_DH/oxidase_C"/>
</dbReference>